<dbReference type="SUPFAM" id="SSF55729">
    <property type="entry name" value="Acyl-CoA N-acyltransferases (Nat)"/>
    <property type="match status" value="1"/>
</dbReference>
<accession>A0A4Q0I4P2</accession>
<proteinExistence type="predicted"/>
<sequence length="324" mass="38217">MKKIFEGEIFEECPEGWGQRLDTHRWLGEDVLRASKYRDTPFRFVVHKKYVCCEYTKNINLFTFGRLNFTIPVTFVAMPFSIDEPGFSGDINALIDDYRRRKGFFLLLNLKSVDSIGKRYPKGNTLFTCIFENKFKSFDEYLLSLRSNYRRRISIAQKRGKALIIRKIDSEEFNDELHKLYLNVLGNSKYPLETLDKGFFQTINSDIHVFYKDEKPVAFISTKRVDNTLHFLLGGMDYTVLKELDLYYNMLLHIVKLGIEQKFKKINFGQTGEISKLRIGCTFEKRYMVAVISNGFLNSIIRLLKPFIEYRFPEQNNRVFKSFT</sequence>
<dbReference type="Proteomes" id="UP000289166">
    <property type="component" value="Unassembled WGS sequence"/>
</dbReference>
<keyword evidence="2" id="KW-1185">Reference proteome</keyword>
<evidence type="ECO:0000313" key="2">
    <source>
        <dbReference type="Proteomes" id="UP000289166"/>
    </source>
</evidence>
<evidence type="ECO:0000313" key="1">
    <source>
        <dbReference type="EMBL" id="RXE59256.1"/>
    </source>
</evidence>
<gene>
    <name evidence="1" type="ORF">EFD62_07745</name>
</gene>
<dbReference type="AlphaFoldDB" id="A0A4Q0I4P2"/>
<protein>
    <submittedName>
        <fullName evidence="1">GNAT family N-acetyltransferase</fullName>
    </submittedName>
</protein>
<dbReference type="Gene3D" id="3.40.630.30">
    <property type="match status" value="1"/>
</dbReference>
<dbReference type="RefSeq" id="WP_128705933.1">
    <property type="nucleotide sequence ID" value="NZ_RLII01000007.1"/>
</dbReference>
<dbReference type="InterPro" id="IPR016181">
    <property type="entry name" value="Acyl_CoA_acyltransferase"/>
</dbReference>
<dbReference type="OrthoDB" id="2081508at2"/>
<comment type="caution">
    <text evidence="1">The sequence shown here is derived from an EMBL/GenBank/DDBJ whole genome shotgun (WGS) entry which is preliminary data.</text>
</comment>
<dbReference type="EMBL" id="RLII01000007">
    <property type="protein sequence ID" value="RXE59256.1"/>
    <property type="molecule type" value="Genomic_DNA"/>
</dbReference>
<dbReference type="GO" id="GO:0016740">
    <property type="term" value="F:transferase activity"/>
    <property type="evidence" value="ECO:0007669"/>
    <property type="project" value="UniProtKB-KW"/>
</dbReference>
<name>A0A4Q0I4P2_9FIRM</name>
<organism evidence="1 2">
    <name type="scientific">Acetivibrio mesophilus</name>
    <dbReference type="NCBI Taxonomy" id="2487273"/>
    <lineage>
        <taxon>Bacteria</taxon>
        <taxon>Bacillati</taxon>
        <taxon>Bacillota</taxon>
        <taxon>Clostridia</taxon>
        <taxon>Eubacteriales</taxon>
        <taxon>Oscillospiraceae</taxon>
        <taxon>Acetivibrio</taxon>
    </lineage>
</organism>
<keyword evidence="1" id="KW-0808">Transferase</keyword>
<reference evidence="2" key="1">
    <citation type="submission" date="2018-11" db="EMBL/GenBank/DDBJ databases">
        <title>Genome sequencing of a novel mesophilic and cellulolytic organism within the genus Hungateiclostridium.</title>
        <authorList>
            <person name="Rettenmaier R."/>
            <person name="Liebl W."/>
            <person name="Zverlov V."/>
        </authorList>
    </citation>
    <scope>NUCLEOTIDE SEQUENCE [LARGE SCALE GENOMIC DNA]</scope>
    <source>
        <strain evidence="2">N2K1</strain>
    </source>
</reference>